<protein>
    <recommendedName>
        <fullName evidence="13">Disease resistance R13L4/SHOC-2-like LRR domain-containing protein</fullName>
    </recommendedName>
</protein>
<evidence type="ECO:0000256" key="10">
    <source>
        <dbReference type="ARBA" id="ARBA00023170"/>
    </source>
</evidence>
<evidence type="ECO:0000256" key="9">
    <source>
        <dbReference type="ARBA" id="ARBA00023136"/>
    </source>
</evidence>
<dbReference type="Pfam" id="PF00560">
    <property type="entry name" value="LRR_1"/>
    <property type="match status" value="2"/>
</dbReference>
<evidence type="ECO:0000256" key="5">
    <source>
        <dbReference type="ARBA" id="ARBA00022692"/>
    </source>
</evidence>
<dbReference type="PANTHER" id="PTHR48061">
    <property type="entry name" value="LEUCINE-RICH REPEAT RECEPTOR PROTEIN KINASE EMS1-LIKE-RELATED"/>
    <property type="match status" value="1"/>
</dbReference>
<keyword evidence="3" id="KW-1003">Cell membrane</keyword>
<organism evidence="14 15">
    <name type="scientific">Rhamnella rubrinervis</name>
    <dbReference type="NCBI Taxonomy" id="2594499"/>
    <lineage>
        <taxon>Eukaryota</taxon>
        <taxon>Viridiplantae</taxon>
        <taxon>Streptophyta</taxon>
        <taxon>Embryophyta</taxon>
        <taxon>Tracheophyta</taxon>
        <taxon>Spermatophyta</taxon>
        <taxon>Magnoliopsida</taxon>
        <taxon>eudicotyledons</taxon>
        <taxon>Gunneridae</taxon>
        <taxon>Pentapetalae</taxon>
        <taxon>rosids</taxon>
        <taxon>fabids</taxon>
        <taxon>Rosales</taxon>
        <taxon>Rhamnaceae</taxon>
        <taxon>rhamnoid group</taxon>
        <taxon>Rhamneae</taxon>
        <taxon>Rhamnella</taxon>
    </lineage>
</organism>
<evidence type="ECO:0000256" key="2">
    <source>
        <dbReference type="ARBA" id="ARBA00009592"/>
    </source>
</evidence>
<evidence type="ECO:0000256" key="8">
    <source>
        <dbReference type="ARBA" id="ARBA00022989"/>
    </source>
</evidence>
<keyword evidence="6" id="KW-0732">Signal</keyword>
<evidence type="ECO:0000256" key="12">
    <source>
        <dbReference type="SAM" id="Phobius"/>
    </source>
</evidence>
<dbReference type="AlphaFoldDB" id="A0A8K0HPI2"/>
<dbReference type="GO" id="GO:0005886">
    <property type="term" value="C:plasma membrane"/>
    <property type="evidence" value="ECO:0007669"/>
    <property type="project" value="UniProtKB-SubCell"/>
</dbReference>
<sequence>MKFWKEGKDCCSWSGVTCDMKTGQVVDLDLSYSWLQGPLRSNSSLFKLPELQKVNLAHNNFSFSKIPSNLAINLSSSIPESLTNLSSLTFLQLSGCDLYGRFPEKIFQLPKLELILVPCNPLLYGFLPQFHNSSSLRVLNLDAMNFSGKLPDSIGKLESLIGFSIGKCNFVGPLPPSISNLSNLEFLCLSYNQFNSSGLPSTLGNLAKLVHLFLRSAQFSGEVPPSLGNLTQLKNFDISYNNLSLTKLNTIYELPKFQTLALGSCNLSEFPSFLKTQDQLEKLDLSSNRIEGQIPKWFWGIAKKKLEMLDLSHNKLQGSLDASPLFTSFFEISKIKRLILKSLTYLRTSSAEPFRNGWSMPELQVLVLRWNKFYGPIWHPYKFRGFESLRIMDLSFNNFSGRLPSEYFTNWVGMIQATYGNKKTLIYMEDRYPFTYNRASMIVISKGVEIKLERILKTLTSIDLSNNRFDGEIPSSIGNLQNQLTGPIPQGKQLDTFSSSSFAGNPGLCGFPLSRNCETVDSPVVHHAKEVESGDGFTWKPVAVGYGFGIVVGFIIGHVILSQRRSTWFWRSFVGKFIYAAC</sequence>
<reference evidence="14" key="1">
    <citation type="submission" date="2020-03" db="EMBL/GenBank/DDBJ databases">
        <title>A high-quality chromosome-level genome assembly of a woody plant with both climbing and erect habits, Rhamnella rubrinervis.</title>
        <authorList>
            <person name="Lu Z."/>
            <person name="Yang Y."/>
            <person name="Zhu X."/>
            <person name="Sun Y."/>
        </authorList>
    </citation>
    <scope>NUCLEOTIDE SEQUENCE</scope>
    <source>
        <strain evidence="14">BYM</strain>
        <tissue evidence="14">Leaf</tissue>
    </source>
</reference>
<dbReference type="InterPro" id="IPR003591">
    <property type="entry name" value="Leu-rich_rpt_typical-subtyp"/>
</dbReference>
<dbReference type="InterPro" id="IPR046956">
    <property type="entry name" value="RLP23-like"/>
</dbReference>
<evidence type="ECO:0000313" key="14">
    <source>
        <dbReference type="EMBL" id="KAF3456721.1"/>
    </source>
</evidence>
<keyword evidence="5 12" id="KW-0812">Transmembrane</keyword>
<evidence type="ECO:0000256" key="11">
    <source>
        <dbReference type="ARBA" id="ARBA00023180"/>
    </source>
</evidence>
<dbReference type="Proteomes" id="UP000796880">
    <property type="component" value="Unassembled WGS sequence"/>
</dbReference>
<keyword evidence="4" id="KW-0433">Leucine-rich repeat</keyword>
<evidence type="ECO:0000256" key="3">
    <source>
        <dbReference type="ARBA" id="ARBA00022475"/>
    </source>
</evidence>
<keyword evidence="8 12" id="KW-1133">Transmembrane helix</keyword>
<dbReference type="InterPro" id="IPR055414">
    <property type="entry name" value="LRR_R13L4/SHOC2-like"/>
</dbReference>
<evidence type="ECO:0000259" key="13">
    <source>
        <dbReference type="Pfam" id="PF23598"/>
    </source>
</evidence>
<feature type="domain" description="Disease resistance R13L4/SHOC-2-like LRR" evidence="13">
    <location>
        <begin position="131"/>
        <end position="317"/>
    </location>
</feature>
<evidence type="ECO:0000256" key="6">
    <source>
        <dbReference type="ARBA" id="ARBA00022729"/>
    </source>
</evidence>
<keyword evidence="11" id="KW-0325">Glycoprotein</keyword>
<evidence type="ECO:0000256" key="7">
    <source>
        <dbReference type="ARBA" id="ARBA00022737"/>
    </source>
</evidence>
<dbReference type="SUPFAM" id="SSF52058">
    <property type="entry name" value="L domain-like"/>
    <property type="match status" value="2"/>
</dbReference>
<dbReference type="SMART" id="SM00369">
    <property type="entry name" value="LRR_TYP"/>
    <property type="match status" value="5"/>
</dbReference>
<comment type="subcellular location">
    <subcellularLocation>
        <location evidence="1">Cell membrane</location>
        <topology evidence="1">Single-pass type I membrane protein</topology>
    </subcellularLocation>
</comment>
<dbReference type="Pfam" id="PF23598">
    <property type="entry name" value="LRR_14"/>
    <property type="match status" value="1"/>
</dbReference>
<keyword evidence="7" id="KW-0677">Repeat</keyword>
<name>A0A8K0HPI2_9ROSA</name>
<evidence type="ECO:0000256" key="1">
    <source>
        <dbReference type="ARBA" id="ARBA00004251"/>
    </source>
</evidence>
<keyword evidence="9 12" id="KW-0472">Membrane</keyword>
<dbReference type="OrthoDB" id="676979at2759"/>
<evidence type="ECO:0000256" key="4">
    <source>
        <dbReference type="ARBA" id="ARBA00022614"/>
    </source>
</evidence>
<feature type="transmembrane region" description="Helical" evidence="12">
    <location>
        <begin position="543"/>
        <end position="561"/>
    </location>
</feature>
<dbReference type="InterPro" id="IPR032675">
    <property type="entry name" value="LRR_dom_sf"/>
</dbReference>
<comment type="similarity">
    <text evidence="2">Belongs to the RLP family.</text>
</comment>
<gene>
    <name evidence="14" type="ORF">FNV43_RR01375</name>
</gene>
<dbReference type="InterPro" id="IPR001611">
    <property type="entry name" value="Leu-rich_rpt"/>
</dbReference>
<dbReference type="SMART" id="SM00365">
    <property type="entry name" value="LRR_SD22"/>
    <property type="match status" value="5"/>
</dbReference>
<evidence type="ECO:0000313" key="15">
    <source>
        <dbReference type="Proteomes" id="UP000796880"/>
    </source>
</evidence>
<dbReference type="EMBL" id="VOIH02000001">
    <property type="protein sequence ID" value="KAF3456721.1"/>
    <property type="molecule type" value="Genomic_DNA"/>
</dbReference>
<dbReference type="PANTHER" id="PTHR48061:SF12">
    <property type="entry name" value="DISEASE RESISTANCE LIKE PROTEIN"/>
    <property type="match status" value="1"/>
</dbReference>
<dbReference type="PRINTS" id="PR00019">
    <property type="entry name" value="LEURICHRPT"/>
</dbReference>
<comment type="caution">
    <text evidence="14">The sequence shown here is derived from an EMBL/GenBank/DDBJ whole genome shotgun (WGS) entry which is preliminary data.</text>
</comment>
<accession>A0A8K0HPI2</accession>
<dbReference type="Gene3D" id="3.80.10.10">
    <property type="entry name" value="Ribonuclease Inhibitor"/>
    <property type="match status" value="4"/>
</dbReference>
<proteinExistence type="inferred from homology"/>
<keyword evidence="10" id="KW-0675">Receptor</keyword>
<keyword evidence="15" id="KW-1185">Reference proteome</keyword>